<keyword evidence="5 6" id="KW-0460">Magnesium</keyword>
<keyword evidence="6" id="KW-0800">Toxin</keyword>
<evidence type="ECO:0000256" key="3">
    <source>
        <dbReference type="ARBA" id="ARBA00022723"/>
    </source>
</evidence>
<dbReference type="GO" id="GO:0016788">
    <property type="term" value="F:hydrolase activity, acting on ester bonds"/>
    <property type="evidence" value="ECO:0007669"/>
    <property type="project" value="InterPro"/>
</dbReference>
<evidence type="ECO:0000313" key="9">
    <source>
        <dbReference type="Proteomes" id="UP000444960"/>
    </source>
</evidence>
<protein>
    <recommendedName>
        <fullName evidence="6">Ribonuclease VapC</fullName>
        <shortName evidence="6">RNase VapC</shortName>
        <ecNumber evidence="6">3.1.-.-</ecNumber>
    </recommendedName>
    <alternativeName>
        <fullName evidence="6">Toxin VapC</fullName>
    </alternativeName>
</protein>
<keyword evidence="2 6" id="KW-0540">Nuclease</keyword>
<dbReference type="EMBL" id="BJOV01000005">
    <property type="protein sequence ID" value="GEE02445.1"/>
    <property type="molecule type" value="Genomic_DNA"/>
</dbReference>
<comment type="similarity">
    <text evidence="6">Belongs to the PINc/VapC protein family.</text>
</comment>
<dbReference type="RefSeq" id="WP_161896116.1">
    <property type="nucleotide sequence ID" value="NZ_BJOV01000005.1"/>
</dbReference>
<dbReference type="AlphaFoldDB" id="A0A7I9VAU8"/>
<sequence length="141" mass="16044">MTTLVDVGLWLALVWERHADHRSAVSWFDAHTDRLSMCRVTQMGVLRLLTNPAVMRDDVITREAAWNVVDQLLADDRIVWAREPVGLDTAFRGFSEGRDSSHKLWTDDYLAAFALAVDFDLATLDQRIAGRYPTVRVQTIT</sequence>
<dbReference type="GO" id="GO:0004540">
    <property type="term" value="F:RNA nuclease activity"/>
    <property type="evidence" value="ECO:0007669"/>
    <property type="project" value="InterPro"/>
</dbReference>
<dbReference type="InterPro" id="IPR006226">
    <property type="entry name" value="Mtu_PIN"/>
</dbReference>
<evidence type="ECO:0000259" key="7">
    <source>
        <dbReference type="Pfam" id="PF01850"/>
    </source>
</evidence>
<evidence type="ECO:0000256" key="2">
    <source>
        <dbReference type="ARBA" id="ARBA00022722"/>
    </source>
</evidence>
<comment type="function">
    <text evidence="6">Toxic component of a toxin-antitoxin (TA) system. An RNase.</text>
</comment>
<name>A0A7I9VAU8_9ACTN</name>
<evidence type="ECO:0000256" key="4">
    <source>
        <dbReference type="ARBA" id="ARBA00022801"/>
    </source>
</evidence>
<dbReference type="InterPro" id="IPR002716">
    <property type="entry name" value="PIN_dom"/>
</dbReference>
<dbReference type="GO" id="GO:0000287">
    <property type="term" value="F:magnesium ion binding"/>
    <property type="evidence" value="ECO:0007669"/>
    <property type="project" value="UniProtKB-UniRule"/>
</dbReference>
<dbReference type="Pfam" id="PF01850">
    <property type="entry name" value="PIN"/>
    <property type="match status" value="1"/>
</dbReference>
<dbReference type="InterPro" id="IPR029060">
    <property type="entry name" value="PIN-like_dom_sf"/>
</dbReference>
<dbReference type="GO" id="GO:0090729">
    <property type="term" value="F:toxin activity"/>
    <property type="evidence" value="ECO:0007669"/>
    <property type="project" value="UniProtKB-KW"/>
</dbReference>
<dbReference type="Proteomes" id="UP000444960">
    <property type="component" value="Unassembled WGS sequence"/>
</dbReference>
<dbReference type="NCBIfam" id="TIGR00028">
    <property type="entry name" value="Mtu_PIN_fam"/>
    <property type="match status" value="1"/>
</dbReference>
<keyword evidence="4 6" id="KW-0378">Hydrolase</keyword>
<dbReference type="OrthoDB" id="128866at2"/>
<dbReference type="SUPFAM" id="SSF88723">
    <property type="entry name" value="PIN domain-like"/>
    <property type="match status" value="1"/>
</dbReference>
<accession>A0A7I9VAU8</accession>
<dbReference type="InterPro" id="IPR022907">
    <property type="entry name" value="VapC_family"/>
</dbReference>
<dbReference type="EC" id="3.1.-.-" evidence="6"/>
<feature type="binding site" evidence="6">
    <location>
        <position position="107"/>
    </location>
    <ligand>
        <name>Mg(2+)</name>
        <dbReference type="ChEBI" id="CHEBI:18420"/>
    </ligand>
</feature>
<feature type="binding site" evidence="6">
    <location>
        <position position="6"/>
    </location>
    <ligand>
        <name>Mg(2+)</name>
        <dbReference type="ChEBI" id="CHEBI:18420"/>
    </ligand>
</feature>
<evidence type="ECO:0000313" key="8">
    <source>
        <dbReference type="EMBL" id="GEE02445.1"/>
    </source>
</evidence>
<dbReference type="GO" id="GO:0045926">
    <property type="term" value="P:negative regulation of growth"/>
    <property type="evidence" value="ECO:0007669"/>
    <property type="project" value="UniProtKB-ARBA"/>
</dbReference>
<evidence type="ECO:0000256" key="6">
    <source>
        <dbReference type="HAMAP-Rule" id="MF_00265"/>
    </source>
</evidence>
<comment type="caution">
    <text evidence="8">The sequence shown here is derived from an EMBL/GenBank/DDBJ whole genome shotgun (WGS) entry which is preliminary data.</text>
</comment>
<organism evidence="8 9">
    <name type="scientific">Gordonia spumicola</name>
    <dbReference type="NCBI Taxonomy" id="589161"/>
    <lineage>
        <taxon>Bacteria</taxon>
        <taxon>Bacillati</taxon>
        <taxon>Actinomycetota</taxon>
        <taxon>Actinomycetes</taxon>
        <taxon>Mycobacteriales</taxon>
        <taxon>Gordoniaceae</taxon>
        <taxon>Gordonia</taxon>
    </lineage>
</organism>
<keyword evidence="3 6" id="KW-0479">Metal-binding</keyword>
<proteinExistence type="inferred from homology"/>
<comment type="cofactor">
    <cofactor evidence="6">
        <name>Mg(2+)</name>
        <dbReference type="ChEBI" id="CHEBI:18420"/>
    </cofactor>
</comment>
<feature type="domain" description="PIN" evidence="7">
    <location>
        <begin position="4"/>
        <end position="129"/>
    </location>
</feature>
<dbReference type="HAMAP" id="MF_00265">
    <property type="entry name" value="VapC_Nob1"/>
    <property type="match status" value="1"/>
</dbReference>
<reference evidence="9" key="1">
    <citation type="submission" date="2019-06" db="EMBL/GenBank/DDBJ databases">
        <title>Gordonia isolated from sludge of a wastewater treatment plant.</title>
        <authorList>
            <person name="Tamura T."/>
            <person name="Aoyama K."/>
            <person name="Kang Y."/>
            <person name="Saito S."/>
            <person name="Akiyama N."/>
            <person name="Yazawa K."/>
            <person name="Gonoi T."/>
            <person name="Mikami Y."/>
        </authorList>
    </citation>
    <scope>NUCLEOTIDE SEQUENCE [LARGE SCALE GENOMIC DNA]</scope>
    <source>
        <strain evidence="9">NBRC 107696</strain>
    </source>
</reference>
<evidence type="ECO:0000256" key="1">
    <source>
        <dbReference type="ARBA" id="ARBA00022649"/>
    </source>
</evidence>
<gene>
    <name evidence="6" type="primary">vapC</name>
    <name evidence="8" type="ORF">nbrc107696_28910</name>
</gene>
<evidence type="ECO:0000256" key="5">
    <source>
        <dbReference type="ARBA" id="ARBA00022842"/>
    </source>
</evidence>
<keyword evidence="9" id="KW-1185">Reference proteome</keyword>
<keyword evidence="1 6" id="KW-1277">Toxin-antitoxin system</keyword>